<proteinExistence type="predicted"/>
<evidence type="ECO:0000313" key="1">
    <source>
        <dbReference type="EMBL" id="KAF6416226.1"/>
    </source>
</evidence>
<protein>
    <submittedName>
        <fullName evidence="1">Uncharacterized protein</fullName>
    </submittedName>
</protein>
<reference evidence="1 2" key="1">
    <citation type="journal article" date="2020" name="Nature">
        <title>Six reference-quality genomes reveal evolution of bat adaptations.</title>
        <authorList>
            <person name="Jebb D."/>
            <person name="Huang Z."/>
            <person name="Pippel M."/>
            <person name="Hughes G.M."/>
            <person name="Lavrichenko K."/>
            <person name="Devanna P."/>
            <person name="Winkler S."/>
            <person name="Jermiin L.S."/>
            <person name="Skirmuntt E.C."/>
            <person name="Katzourakis A."/>
            <person name="Burkitt-Gray L."/>
            <person name="Ray D.A."/>
            <person name="Sullivan K.A.M."/>
            <person name="Roscito J.G."/>
            <person name="Kirilenko B.M."/>
            <person name="Davalos L.M."/>
            <person name="Corthals A.P."/>
            <person name="Power M.L."/>
            <person name="Jones G."/>
            <person name="Ransome R.D."/>
            <person name="Dechmann D.K.N."/>
            <person name="Locatelli A.G."/>
            <person name="Puechmaille S.J."/>
            <person name="Fedrigo O."/>
            <person name="Jarvis E.D."/>
            <person name="Hiller M."/>
            <person name="Vernes S.C."/>
            <person name="Myers E.W."/>
            <person name="Teeling E.C."/>
        </authorList>
    </citation>
    <scope>NUCLEOTIDE SEQUENCE [LARGE SCALE GENOMIC DNA]</scope>
    <source>
        <strain evidence="1">MMolMol1</strain>
        <tissue evidence="1">Muscle</tissue>
    </source>
</reference>
<dbReference type="Proteomes" id="UP000550707">
    <property type="component" value="Unassembled WGS sequence"/>
</dbReference>
<name>A0A7J8CZP8_MOLMO</name>
<dbReference type="InParanoid" id="A0A7J8CZP8"/>
<keyword evidence="2" id="KW-1185">Reference proteome</keyword>
<dbReference type="AlphaFoldDB" id="A0A7J8CZP8"/>
<organism evidence="1 2">
    <name type="scientific">Molossus molossus</name>
    <name type="common">Pallas' mastiff bat</name>
    <name type="synonym">Vespertilio molossus</name>
    <dbReference type="NCBI Taxonomy" id="27622"/>
    <lineage>
        <taxon>Eukaryota</taxon>
        <taxon>Metazoa</taxon>
        <taxon>Chordata</taxon>
        <taxon>Craniata</taxon>
        <taxon>Vertebrata</taxon>
        <taxon>Euteleostomi</taxon>
        <taxon>Mammalia</taxon>
        <taxon>Eutheria</taxon>
        <taxon>Laurasiatheria</taxon>
        <taxon>Chiroptera</taxon>
        <taxon>Yangochiroptera</taxon>
        <taxon>Molossidae</taxon>
        <taxon>Molossus</taxon>
    </lineage>
</organism>
<accession>A0A7J8CZP8</accession>
<dbReference type="EMBL" id="JACASF010000019">
    <property type="protein sequence ID" value="KAF6416226.1"/>
    <property type="molecule type" value="Genomic_DNA"/>
</dbReference>
<sequence length="125" mass="13622">MALVYEDGGGERWVHPALRPRSLQLTATPEGRAAGAATCTLPCGPQCLESGVFATSPVQVGAEGESRYAGPRRHTQAEWGWDKNLAELDRMICVPVESQKSRFTRSLPNWGLGKHAVITQEPRPL</sequence>
<gene>
    <name evidence="1" type="ORF">HJG59_009502</name>
</gene>
<evidence type="ECO:0000313" key="2">
    <source>
        <dbReference type="Proteomes" id="UP000550707"/>
    </source>
</evidence>
<comment type="caution">
    <text evidence="1">The sequence shown here is derived from an EMBL/GenBank/DDBJ whole genome shotgun (WGS) entry which is preliminary data.</text>
</comment>